<dbReference type="AlphaFoldDB" id="A0A806KGU6"/>
<dbReference type="EMBL" id="JQ844185">
    <property type="protein sequence ID" value="AGS52193.1"/>
    <property type="molecule type" value="Genomic_DNA"/>
</dbReference>
<proteinExistence type="predicted"/>
<organism evidence="1">
    <name type="scientific">uncultured bacterium contig00052</name>
    <dbReference type="NCBI Taxonomy" id="1181536"/>
    <lineage>
        <taxon>Bacteria</taxon>
        <taxon>environmental samples</taxon>
    </lineage>
</organism>
<name>A0A806KGU6_9BACT</name>
<reference evidence="1" key="1">
    <citation type="submission" date="2012-03" db="EMBL/GenBank/DDBJ databases">
        <title>Functional metagenomics reveals considerable lignocellulase gene clusters in the gut microbiome of a wood-feeding higher termite.</title>
        <authorList>
            <person name="Liu N."/>
        </authorList>
    </citation>
    <scope>NUCLEOTIDE SEQUENCE</scope>
</reference>
<accession>A0A806KGU6</accession>
<protein>
    <submittedName>
        <fullName evidence="1">Uncharacterized protein</fullName>
    </submittedName>
</protein>
<sequence>MPSSLKYWRADFVPPKFTEDEIPLESSEEELTCEALSSPFSLEDDEQLAAIKNSKNNNGKLNFNLRFNYY</sequence>
<evidence type="ECO:0000313" key="1">
    <source>
        <dbReference type="EMBL" id="AGS52193.1"/>
    </source>
</evidence>